<organism evidence="3 4">
    <name type="scientific">Trichoderma longibrachiatum ATCC 18648</name>
    <dbReference type="NCBI Taxonomy" id="983965"/>
    <lineage>
        <taxon>Eukaryota</taxon>
        <taxon>Fungi</taxon>
        <taxon>Dikarya</taxon>
        <taxon>Ascomycota</taxon>
        <taxon>Pezizomycotina</taxon>
        <taxon>Sordariomycetes</taxon>
        <taxon>Hypocreomycetidae</taxon>
        <taxon>Hypocreales</taxon>
        <taxon>Hypocreaceae</taxon>
        <taxon>Trichoderma</taxon>
    </lineage>
</organism>
<evidence type="ECO:0000259" key="2">
    <source>
        <dbReference type="Pfam" id="PF24883"/>
    </source>
</evidence>
<dbReference type="Pfam" id="PF24883">
    <property type="entry name" value="NPHP3_N"/>
    <property type="match status" value="1"/>
</dbReference>
<evidence type="ECO:0000313" key="4">
    <source>
        <dbReference type="Proteomes" id="UP000240760"/>
    </source>
</evidence>
<dbReference type="EMBL" id="KZ679135">
    <property type="protein sequence ID" value="PTB74737.1"/>
    <property type="molecule type" value="Genomic_DNA"/>
</dbReference>
<feature type="domain" description="Nephrocystin 3-like N-terminal" evidence="2">
    <location>
        <begin position="8"/>
        <end position="52"/>
    </location>
</feature>
<sequence length="157" mass="17810">VLLRLVDEYPAVTFVLDALDEVDQEERQDLLDALDRILKESNSLVRVFISSRSNYDIALQLSGAPNIYIEADDNAEDISTFIDTQLTSAKLLHGKLTPSLREEITRTLQEGAKGMFRWVDLQIQSLKRVKVAADLKARLGALPATLEESYWEIYQEI</sequence>
<accession>A0A2T4BZH3</accession>
<dbReference type="OrthoDB" id="4891947at2759"/>
<dbReference type="PANTHER" id="PTHR10039">
    <property type="entry name" value="AMELOGENIN"/>
    <property type="match status" value="1"/>
</dbReference>
<dbReference type="AlphaFoldDB" id="A0A2T4BZH3"/>
<dbReference type="PANTHER" id="PTHR10039:SF16">
    <property type="entry name" value="GPI INOSITOL-DEACYLASE"/>
    <property type="match status" value="1"/>
</dbReference>
<keyword evidence="4" id="KW-1185">Reference proteome</keyword>
<protein>
    <recommendedName>
        <fullName evidence="2">Nephrocystin 3-like N-terminal domain-containing protein</fullName>
    </recommendedName>
</protein>
<dbReference type="InterPro" id="IPR056884">
    <property type="entry name" value="NPHP3-like_N"/>
</dbReference>
<proteinExistence type="predicted"/>
<feature type="non-terminal residue" evidence="3">
    <location>
        <position position="1"/>
    </location>
</feature>
<evidence type="ECO:0000256" key="1">
    <source>
        <dbReference type="ARBA" id="ARBA00022737"/>
    </source>
</evidence>
<dbReference type="Proteomes" id="UP000240760">
    <property type="component" value="Unassembled WGS sequence"/>
</dbReference>
<dbReference type="STRING" id="983965.A0A2T4BZH3"/>
<evidence type="ECO:0000313" key="3">
    <source>
        <dbReference type="EMBL" id="PTB74737.1"/>
    </source>
</evidence>
<gene>
    <name evidence="3" type="ORF">M440DRAFT_1312929</name>
</gene>
<feature type="non-terminal residue" evidence="3">
    <location>
        <position position="157"/>
    </location>
</feature>
<keyword evidence="1" id="KW-0677">Repeat</keyword>
<reference evidence="3 4" key="1">
    <citation type="submission" date="2016-07" db="EMBL/GenBank/DDBJ databases">
        <title>Multiple horizontal gene transfer events from other fungi enriched the ability of initially mycotrophic Trichoderma (Ascomycota) to feed on dead plant biomass.</title>
        <authorList>
            <consortium name="DOE Joint Genome Institute"/>
            <person name="Aerts A."/>
            <person name="Atanasova L."/>
            <person name="Chenthamara K."/>
            <person name="Zhang J."/>
            <person name="Grujic M."/>
            <person name="Henrissat B."/>
            <person name="Kuo A."/>
            <person name="Salamov A."/>
            <person name="Lipzen A."/>
            <person name="Labutti K."/>
            <person name="Barry K."/>
            <person name="Miao Y."/>
            <person name="Rahimi M.J."/>
            <person name="Shen Q."/>
            <person name="Grigoriev I.V."/>
            <person name="Kubicek C.P."/>
            <person name="Druzhinina I.S."/>
        </authorList>
    </citation>
    <scope>NUCLEOTIDE SEQUENCE [LARGE SCALE GENOMIC DNA]</scope>
    <source>
        <strain evidence="3 4">ATCC 18648</strain>
    </source>
</reference>
<name>A0A2T4BZH3_TRILO</name>